<dbReference type="EMBL" id="KN832874">
    <property type="protein sequence ID" value="KIN02480.1"/>
    <property type="molecule type" value="Genomic_DNA"/>
</dbReference>
<gene>
    <name evidence="5" type="ORF">OIDMADRAFT_159888</name>
</gene>
<evidence type="ECO:0000313" key="5">
    <source>
        <dbReference type="EMBL" id="KIN02480.1"/>
    </source>
</evidence>
<dbReference type="Proteomes" id="UP000054321">
    <property type="component" value="Unassembled WGS sequence"/>
</dbReference>
<dbReference type="CDD" id="cd12148">
    <property type="entry name" value="fungal_TF_MHR"/>
    <property type="match status" value="1"/>
</dbReference>
<organism evidence="5 6">
    <name type="scientific">Oidiodendron maius (strain Zn)</name>
    <dbReference type="NCBI Taxonomy" id="913774"/>
    <lineage>
        <taxon>Eukaryota</taxon>
        <taxon>Fungi</taxon>
        <taxon>Dikarya</taxon>
        <taxon>Ascomycota</taxon>
        <taxon>Pezizomycotina</taxon>
        <taxon>Leotiomycetes</taxon>
        <taxon>Leotiomycetes incertae sedis</taxon>
        <taxon>Myxotrichaceae</taxon>
        <taxon>Oidiodendron</taxon>
    </lineage>
</organism>
<comment type="subcellular location">
    <subcellularLocation>
        <location evidence="1">Nucleus</location>
    </subcellularLocation>
</comment>
<dbReference type="SMART" id="SM00066">
    <property type="entry name" value="GAL4"/>
    <property type="match status" value="1"/>
</dbReference>
<dbReference type="OrthoDB" id="4898680at2759"/>
<dbReference type="GO" id="GO:0000981">
    <property type="term" value="F:DNA-binding transcription factor activity, RNA polymerase II-specific"/>
    <property type="evidence" value="ECO:0007669"/>
    <property type="project" value="InterPro"/>
</dbReference>
<dbReference type="Pfam" id="PF00172">
    <property type="entry name" value="Zn_clus"/>
    <property type="match status" value="1"/>
</dbReference>
<dbReference type="PANTHER" id="PTHR31001:SF40">
    <property type="entry name" value="ZN(II)2CYS6 TRANSCRIPTION FACTOR (EUROFUNG)"/>
    <property type="match status" value="1"/>
</dbReference>
<feature type="domain" description="Zn(2)-C6 fungal-type" evidence="4">
    <location>
        <begin position="12"/>
        <end position="44"/>
    </location>
</feature>
<reference evidence="6" key="2">
    <citation type="submission" date="2015-01" db="EMBL/GenBank/DDBJ databases">
        <title>Evolutionary Origins and Diversification of the Mycorrhizal Mutualists.</title>
        <authorList>
            <consortium name="DOE Joint Genome Institute"/>
            <consortium name="Mycorrhizal Genomics Consortium"/>
            <person name="Kohler A."/>
            <person name="Kuo A."/>
            <person name="Nagy L.G."/>
            <person name="Floudas D."/>
            <person name="Copeland A."/>
            <person name="Barry K.W."/>
            <person name="Cichocki N."/>
            <person name="Veneault-Fourrey C."/>
            <person name="LaButti K."/>
            <person name="Lindquist E.A."/>
            <person name="Lipzen A."/>
            <person name="Lundell T."/>
            <person name="Morin E."/>
            <person name="Murat C."/>
            <person name="Riley R."/>
            <person name="Ohm R."/>
            <person name="Sun H."/>
            <person name="Tunlid A."/>
            <person name="Henrissat B."/>
            <person name="Grigoriev I.V."/>
            <person name="Hibbett D.S."/>
            <person name="Martin F."/>
        </authorList>
    </citation>
    <scope>NUCLEOTIDE SEQUENCE [LARGE SCALE GENOMIC DNA]</scope>
    <source>
        <strain evidence="6">Zn</strain>
    </source>
</reference>
<dbReference type="HOGENOM" id="CLU_013296_1_1_1"/>
<dbReference type="PROSITE" id="PS00463">
    <property type="entry name" value="ZN2_CY6_FUNGAL_1"/>
    <property type="match status" value="1"/>
</dbReference>
<dbReference type="GO" id="GO:0008270">
    <property type="term" value="F:zinc ion binding"/>
    <property type="evidence" value="ECO:0007669"/>
    <property type="project" value="InterPro"/>
</dbReference>
<dbReference type="GO" id="GO:0003677">
    <property type="term" value="F:DNA binding"/>
    <property type="evidence" value="ECO:0007669"/>
    <property type="project" value="InterPro"/>
</dbReference>
<evidence type="ECO:0000256" key="3">
    <source>
        <dbReference type="ARBA" id="ARBA00023242"/>
    </source>
</evidence>
<dbReference type="InParanoid" id="A0A0C3HH70"/>
<dbReference type="PROSITE" id="PS50048">
    <property type="entry name" value="ZN2_CY6_FUNGAL_2"/>
    <property type="match status" value="1"/>
</dbReference>
<dbReference type="AlphaFoldDB" id="A0A0C3HH70"/>
<dbReference type="InterPro" id="IPR001138">
    <property type="entry name" value="Zn2Cys6_DnaBD"/>
</dbReference>
<name>A0A0C3HH70_OIDMZ</name>
<proteinExistence type="predicted"/>
<dbReference type="Pfam" id="PF04082">
    <property type="entry name" value="Fungal_trans"/>
    <property type="match status" value="1"/>
</dbReference>
<dbReference type="GO" id="GO:0005634">
    <property type="term" value="C:nucleus"/>
    <property type="evidence" value="ECO:0007669"/>
    <property type="project" value="UniProtKB-SubCell"/>
</dbReference>
<keyword evidence="3" id="KW-0539">Nucleus</keyword>
<dbReference type="PANTHER" id="PTHR31001">
    <property type="entry name" value="UNCHARACTERIZED TRANSCRIPTIONAL REGULATORY PROTEIN"/>
    <property type="match status" value="1"/>
</dbReference>
<dbReference type="InterPro" id="IPR007219">
    <property type="entry name" value="XnlR_reg_dom"/>
</dbReference>
<dbReference type="CDD" id="cd00067">
    <property type="entry name" value="GAL4"/>
    <property type="match status" value="1"/>
</dbReference>
<evidence type="ECO:0000313" key="6">
    <source>
        <dbReference type="Proteomes" id="UP000054321"/>
    </source>
</evidence>
<sequence>MPPLRRNGKQQACEPCRKGKLACDHAFPFCGRCTRRKTTARCIYHPAPMTKSKNPAGGLPSPHPNVSGGILDASEERKYTPNYPYGTPLIDLDNSNTPAAKLDLVIKALENLPSHDICFALLGRYKNTHISMADVLVRHAVETLWQTFGGYLAAPRAAEKLTAIADVLFANAQTQYLTPPDDGMDWLDTFMGPNLRFEMLGLLFCFFGMSYQALQDWDELLKLPENDGRDRKQMSWRMKECADVCLKMCQATVENNEISLALQVCTAILEGLCTGEETLQVRRRHGDIIVCTIAAGLHRLPAYGSHKVTAASEFKKRLFSSIYGSDKNHASLNGTPPTLSARFCHLSLPLDIGEEELFLPQDRLAAVIAKLDPSGWNTSGEFHRSSSRRAFHLLNSAREEILELSLVVDERVSEARIDGLHRHCQQIYDSLPPQLHYYGHDHTPKNSESKHMIGQAYILLNYLQIQFLIDRVAITHGLPNEQGLLNTAMQMMDVIIMFWVKRDQLMNFSCSFDWIITCYGIPSIGVICVELLRQAAGQNALQFSHSDATQKLTMFIGFLDWVRPTDGNQHLVGKLKNVIQKTLDHVLDPSQKSGNRNGSYMDIPIDPMLAPFGEMDWLNTIDWMQGSCMDFN</sequence>
<keyword evidence="2" id="KW-0479">Metal-binding</keyword>
<dbReference type="Gene3D" id="4.10.240.10">
    <property type="entry name" value="Zn(2)-C6 fungal-type DNA-binding domain"/>
    <property type="match status" value="1"/>
</dbReference>
<dbReference type="InterPro" id="IPR036864">
    <property type="entry name" value="Zn2-C6_fun-type_DNA-bd_sf"/>
</dbReference>
<reference evidence="5 6" key="1">
    <citation type="submission" date="2014-04" db="EMBL/GenBank/DDBJ databases">
        <authorList>
            <consortium name="DOE Joint Genome Institute"/>
            <person name="Kuo A."/>
            <person name="Martino E."/>
            <person name="Perotto S."/>
            <person name="Kohler A."/>
            <person name="Nagy L.G."/>
            <person name="Floudas D."/>
            <person name="Copeland A."/>
            <person name="Barry K.W."/>
            <person name="Cichocki N."/>
            <person name="Veneault-Fourrey C."/>
            <person name="LaButti K."/>
            <person name="Lindquist E.A."/>
            <person name="Lipzen A."/>
            <person name="Lundell T."/>
            <person name="Morin E."/>
            <person name="Murat C."/>
            <person name="Sun H."/>
            <person name="Tunlid A."/>
            <person name="Henrissat B."/>
            <person name="Grigoriev I.V."/>
            <person name="Hibbett D.S."/>
            <person name="Martin F."/>
            <person name="Nordberg H.P."/>
            <person name="Cantor M.N."/>
            <person name="Hua S.X."/>
        </authorList>
    </citation>
    <scope>NUCLEOTIDE SEQUENCE [LARGE SCALE GENOMIC DNA]</scope>
    <source>
        <strain evidence="5 6">Zn</strain>
    </source>
</reference>
<dbReference type="STRING" id="913774.A0A0C3HH70"/>
<dbReference type="SUPFAM" id="SSF57701">
    <property type="entry name" value="Zn2/Cys6 DNA-binding domain"/>
    <property type="match status" value="1"/>
</dbReference>
<evidence type="ECO:0000256" key="2">
    <source>
        <dbReference type="ARBA" id="ARBA00022723"/>
    </source>
</evidence>
<evidence type="ECO:0000256" key="1">
    <source>
        <dbReference type="ARBA" id="ARBA00004123"/>
    </source>
</evidence>
<keyword evidence="6" id="KW-1185">Reference proteome</keyword>
<evidence type="ECO:0000259" key="4">
    <source>
        <dbReference type="PROSITE" id="PS50048"/>
    </source>
</evidence>
<dbReference type="GO" id="GO:0006351">
    <property type="term" value="P:DNA-templated transcription"/>
    <property type="evidence" value="ECO:0007669"/>
    <property type="project" value="InterPro"/>
</dbReference>
<protein>
    <recommendedName>
        <fullName evidence="4">Zn(2)-C6 fungal-type domain-containing protein</fullName>
    </recommendedName>
</protein>
<dbReference type="InterPro" id="IPR050613">
    <property type="entry name" value="Sec_Metabolite_Reg"/>
</dbReference>
<accession>A0A0C3HH70</accession>